<comment type="caution">
    <text evidence="1">The sequence shown here is derived from an EMBL/GenBank/DDBJ whole genome shotgun (WGS) entry which is preliminary data.</text>
</comment>
<keyword evidence="2" id="KW-1185">Reference proteome</keyword>
<dbReference type="Proteomes" id="UP000248148">
    <property type="component" value="Unassembled WGS sequence"/>
</dbReference>
<dbReference type="RefSeq" id="WP_110781317.1">
    <property type="nucleotide sequence ID" value="NZ_QJTI01000014.1"/>
</dbReference>
<sequence>MSREVFQEFNVGLGGATAVRPLGKGKDMTGKDRVEQLVKTIDRAITQAEDLGMTHAVRVLMVARLEVDLSEIANESKPDGQPRLPA</sequence>
<proteinExistence type="predicted"/>
<protein>
    <submittedName>
        <fullName evidence="1">Uncharacterized protein</fullName>
    </submittedName>
</protein>
<accession>A0A318TBW2</accession>
<evidence type="ECO:0000313" key="1">
    <source>
        <dbReference type="EMBL" id="PYF02174.1"/>
    </source>
</evidence>
<dbReference type="OrthoDB" id="8140348at2"/>
<name>A0A318TBW2_9BRAD</name>
<dbReference type="EMBL" id="QJTI01000014">
    <property type="protein sequence ID" value="PYF02174.1"/>
    <property type="molecule type" value="Genomic_DNA"/>
</dbReference>
<gene>
    <name evidence="1" type="ORF">BJ122_11490</name>
</gene>
<evidence type="ECO:0000313" key="2">
    <source>
        <dbReference type="Proteomes" id="UP000248148"/>
    </source>
</evidence>
<organism evidence="1 2">
    <name type="scientific">Rhodopseudomonas faecalis</name>
    <dbReference type="NCBI Taxonomy" id="99655"/>
    <lineage>
        <taxon>Bacteria</taxon>
        <taxon>Pseudomonadati</taxon>
        <taxon>Pseudomonadota</taxon>
        <taxon>Alphaproteobacteria</taxon>
        <taxon>Hyphomicrobiales</taxon>
        <taxon>Nitrobacteraceae</taxon>
        <taxon>Rhodopseudomonas</taxon>
    </lineage>
</organism>
<reference evidence="1 2" key="1">
    <citation type="submission" date="2018-06" db="EMBL/GenBank/DDBJ databases">
        <title>Genomic Encyclopedia of Archaeal and Bacterial Type Strains, Phase II (KMG-II): from individual species to whole genera.</title>
        <authorList>
            <person name="Goeker M."/>
        </authorList>
    </citation>
    <scope>NUCLEOTIDE SEQUENCE [LARGE SCALE GENOMIC DNA]</scope>
    <source>
        <strain evidence="1 2">JCM 11668</strain>
    </source>
</reference>
<dbReference type="AlphaFoldDB" id="A0A318TBW2"/>